<comment type="caution">
    <text evidence="2">The sequence shown here is derived from an EMBL/GenBank/DDBJ whole genome shotgun (WGS) entry which is preliminary data.</text>
</comment>
<accession>A0A484ATL1</accession>
<reference evidence="2 3" key="1">
    <citation type="journal article" date="2019" name="J. Hered.">
        <title>An Improved Genome Assembly for Drosophila navojoa, the Basal Species in the mojavensis Cluster.</title>
        <authorList>
            <person name="Vanderlinde T."/>
            <person name="Dupim E.G."/>
            <person name="Nazario-Yepiz N.O."/>
            <person name="Carvalho A.B."/>
        </authorList>
    </citation>
    <scope>NUCLEOTIDE SEQUENCE [LARGE SCALE GENOMIC DNA]</scope>
    <source>
        <strain evidence="2">Navoj_Jal97</strain>
        <tissue evidence="2">Whole organism</tissue>
    </source>
</reference>
<keyword evidence="3" id="KW-1185">Reference proteome</keyword>
<dbReference type="EMBL" id="LSRL02001082">
    <property type="protein sequence ID" value="TDG39392.1"/>
    <property type="molecule type" value="Genomic_DNA"/>
</dbReference>
<proteinExistence type="predicted"/>
<evidence type="ECO:0000313" key="3">
    <source>
        <dbReference type="Proteomes" id="UP000295192"/>
    </source>
</evidence>
<dbReference type="OrthoDB" id="7868225at2759"/>
<dbReference type="Proteomes" id="UP000295192">
    <property type="component" value="Unassembled WGS sequence"/>
</dbReference>
<dbReference type="AlphaFoldDB" id="A0A484ATL1"/>
<evidence type="ECO:0000256" key="1">
    <source>
        <dbReference type="SAM" id="SignalP"/>
    </source>
</evidence>
<gene>
    <name evidence="2" type="ORF">AWZ03_014186</name>
</gene>
<keyword evidence="1" id="KW-0732">Signal</keyword>
<name>A0A484ATL1_DRONA</name>
<evidence type="ECO:0000313" key="2">
    <source>
        <dbReference type="EMBL" id="TDG39392.1"/>
    </source>
</evidence>
<sequence length="89" mass="9243">MAATWISSIGFALLLLLCLSASARAAPSVSDLEQLGELERTLKELATSVLAMNGGFAGGADVNAGDVENDLELDTDSSAILEYLNKLSL</sequence>
<feature type="signal peptide" evidence="1">
    <location>
        <begin position="1"/>
        <end position="25"/>
    </location>
</feature>
<dbReference type="OMA" id="MASTWIC"/>
<protein>
    <submittedName>
        <fullName evidence="2">Uncharacterized protein</fullName>
    </submittedName>
</protein>
<organism evidence="2 3">
    <name type="scientific">Drosophila navojoa</name>
    <name type="common">Fruit fly</name>
    <dbReference type="NCBI Taxonomy" id="7232"/>
    <lineage>
        <taxon>Eukaryota</taxon>
        <taxon>Metazoa</taxon>
        <taxon>Ecdysozoa</taxon>
        <taxon>Arthropoda</taxon>
        <taxon>Hexapoda</taxon>
        <taxon>Insecta</taxon>
        <taxon>Pterygota</taxon>
        <taxon>Neoptera</taxon>
        <taxon>Endopterygota</taxon>
        <taxon>Diptera</taxon>
        <taxon>Brachycera</taxon>
        <taxon>Muscomorpha</taxon>
        <taxon>Ephydroidea</taxon>
        <taxon>Drosophilidae</taxon>
        <taxon>Drosophila</taxon>
    </lineage>
</organism>
<feature type="chain" id="PRO_5019845493" evidence="1">
    <location>
        <begin position="26"/>
        <end position="89"/>
    </location>
</feature>